<keyword evidence="5" id="KW-0732">Signal</keyword>
<organism evidence="6 7">
    <name type="scientific">Stylophora pistillata</name>
    <name type="common">Smooth cauliflower coral</name>
    <dbReference type="NCBI Taxonomy" id="50429"/>
    <lineage>
        <taxon>Eukaryota</taxon>
        <taxon>Metazoa</taxon>
        <taxon>Cnidaria</taxon>
        <taxon>Anthozoa</taxon>
        <taxon>Hexacorallia</taxon>
        <taxon>Scleractinia</taxon>
        <taxon>Astrocoeniina</taxon>
        <taxon>Pocilloporidae</taxon>
        <taxon>Stylophora</taxon>
    </lineage>
</organism>
<feature type="chain" id="PRO_5011998897" description="Autophagy-related protein 101" evidence="5">
    <location>
        <begin position="25"/>
        <end position="493"/>
    </location>
</feature>
<dbReference type="STRING" id="50429.A0A2B4SFN9"/>
<dbReference type="GO" id="GO:0000407">
    <property type="term" value="C:phagophore assembly site"/>
    <property type="evidence" value="ECO:0007669"/>
    <property type="project" value="TreeGrafter"/>
</dbReference>
<reference evidence="7" key="1">
    <citation type="journal article" date="2017" name="bioRxiv">
        <title>Comparative analysis of the genomes of Stylophora pistillata and Acropora digitifera provides evidence for extensive differences between species of corals.</title>
        <authorList>
            <person name="Voolstra C.R."/>
            <person name="Li Y."/>
            <person name="Liew Y.J."/>
            <person name="Baumgarten S."/>
            <person name="Zoccola D."/>
            <person name="Flot J.-F."/>
            <person name="Tambutte S."/>
            <person name="Allemand D."/>
            <person name="Aranda M."/>
        </authorList>
    </citation>
    <scope>NUCLEOTIDE SEQUENCE [LARGE SCALE GENOMIC DNA]</scope>
</reference>
<evidence type="ECO:0000256" key="4">
    <source>
        <dbReference type="SAM" id="MobiDB-lite"/>
    </source>
</evidence>
<feature type="signal peptide" evidence="5">
    <location>
        <begin position="1"/>
        <end position="24"/>
    </location>
</feature>
<dbReference type="GO" id="GO:0019901">
    <property type="term" value="F:protein kinase binding"/>
    <property type="evidence" value="ECO:0007669"/>
    <property type="project" value="TreeGrafter"/>
</dbReference>
<dbReference type="GO" id="GO:0000045">
    <property type="term" value="P:autophagosome assembly"/>
    <property type="evidence" value="ECO:0007669"/>
    <property type="project" value="TreeGrafter"/>
</dbReference>
<evidence type="ECO:0000313" key="7">
    <source>
        <dbReference type="Proteomes" id="UP000225706"/>
    </source>
</evidence>
<evidence type="ECO:0000256" key="5">
    <source>
        <dbReference type="SAM" id="SignalP"/>
    </source>
</evidence>
<dbReference type="PANTHER" id="PTHR13292:SF0">
    <property type="entry name" value="AUTOPHAGY-RELATED PROTEIN 101"/>
    <property type="match status" value="1"/>
</dbReference>
<evidence type="ECO:0000256" key="3">
    <source>
        <dbReference type="ARBA" id="ARBA00023006"/>
    </source>
</evidence>
<dbReference type="OrthoDB" id="10259639at2759"/>
<dbReference type="PANTHER" id="PTHR13292">
    <property type="entry name" value="AUTOPHAGY-RELATED PROTEIN 101"/>
    <property type="match status" value="1"/>
</dbReference>
<dbReference type="Proteomes" id="UP000225706">
    <property type="component" value="Unassembled WGS sequence"/>
</dbReference>
<name>A0A2B4SFN9_STYPI</name>
<evidence type="ECO:0000313" key="6">
    <source>
        <dbReference type="EMBL" id="PFX29494.1"/>
    </source>
</evidence>
<dbReference type="Pfam" id="PF07855">
    <property type="entry name" value="ATG101"/>
    <property type="match status" value="1"/>
</dbReference>
<dbReference type="AlphaFoldDB" id="A0A2B4SFN9"/>
<proteinExistence type="inferred from homology"/>
<keyword evidence="3" id="KW-0072">Autophagy</keyword>
<dbReference type="InterPro" id="IPR012445">
    <property type="entry name" value="ATG101"/>
</dbReference>
<dbReference type="EMBL" id="LSMT01000064">
    <property type="protein sequence ID" value="PFX29494.1"/>
    <property type="molecule type" value="Genomic_DNA"/>
</dbReference>
<comment type="similarity">
    <text evidence="1">Belongs to the ATG101 family.</text>
</comment>
<protein>
    <recommendedName>
        <fullName evidence="2">Autophagy-related protein 101</fullName>
    </recommendedName>
</protein>
<accession>A0A2B4SFN9</accession>
<sequence>MEYCMSFKVLRWLLLLTCFKSVCPTSLEEDCIWRGSGVPRQERPSVVSIETKCHQGELHWSDPFGGLRVTFNPRDVHANYKLCFIARHPGVRIYTEWGQNLTLLRGTEENETRSAVCVKSSAARRPVLYLETQEDQIMTQLNYTVLVNGRKRPIHKRRKECKPCNYKELLSSLCKANFVVRGYIRNLIPVGNGRTQQADFEATEIIRQENEIFVKRDSDEFYGSVNVPGGCHWRETEDQLLLLTGNLDSGLTSANIGPRGNGRQCQDESIRDSGRMNARSQVFELSVEGRQIEEAILSIFHSILLHRTSGKFNYKREGSYSIGTVGMVDVDCDFLNFTYVRVDSDDLHRSLKRQVAEFRESLKSPDGLRSGQISLEFYQRKKARWPFGMENIPWEIWTVKLNVVSLANEHERQICREKVGEALAEKIICISGVMNRPEYVPKMPNQSDVSNVFDVSFPDIQPYLHKFSYQASDQTSQSVGTTMKRLILDTFSY</sequence>
<feature type="region of interest" description="Disordered" evidence="4">
    <location>
        <begin position="253"/>
        <end position="273"/>
    </location>
</feature>
<evidence type="ECO:0000256" key="1">
    <source>
        <dbReference type="ARBA" id="ARBA00007130"/>
    </source>
</evidence>
<keyword evidence="7" id="KW-1185">Reference proteome</keyword>
<comment type="caution">
    <text evidence="6">The sequence shown here is derived from an EMBL/GenBank/DDBJ whole genome shotgun (WGS) entry which is preliminary data.</text>
</comment>
<evidence type="ECO:0000256" key="2">
    <source>
        <dbReference type="ARBA" id="ARBA00018874"/>
    </source>
</evidence>
<dbReference type="GO" id="GO:1990316">
    <property type="term" value="C:Atg1/ULK1 kinase complex"/>
    <property type="evidence" value="ECO:0007669"/>
    <property type="project" value="TreeGrafter"/>
</dbReference>
<gene>
    <name evidence="6" type="primary">atg101</name>
    <name evidence="6" type="ORF">AWC38_SpisGene5709</name>
</gene>